<organism evidence="3 4">
    <name type="scientific">Endomicrobium trichonymphae</name>
    <dbReference type="NCBI Taxonomy" id="1408204"/>
    <lineage>
        <taxon>Bacteria</taxon>
        <taxon>Pseudomonadati</taxon>
        <taxon>Elusimicrobiota</taxon>
        <taxon>Endomicrobiia</taxon>
        <taxon>Endomicrobiales</taxon>
        <taxon>Endomicrobiaceae</taxon>
        <taxon>Candidatus Endomicrobiellum</taxon>
    </lineage>
</organism>
<keyword evidence="2" id="KW-0472">Membrane</keyword>
<feature type="region of interest" description="Disordered" evidence="1">
    <location>
        <begin position="32"/>
        <end position="70"/>
    </location>
</feature>
<dbReference type="AlphaFoldDB" id="A0A1E5IIP2"/>
<evidence type="ECO:0008006" key="5">
    <source>
        <dbReference type="Google" id="ProtNLM"/>
    </source>
</evidence>
<dbReference type="PROSITE" id="PS51257">
    <property type="entry name" value="PROKAR_LIPOPROTEIN"/>
    <property type="match status" value="1"/>
</dbReference>
<sequence length="155" mass="17092">MKKIISLYIIFAFLLTSFAGCGKLKNVPGLSQSDISNEGGTSVQSDNSKQSKPTIKLPQTSEPSNTLNKDLNQDNALVPLKNSAASNITQQPDNSSKIETPALTKKESWSEWTERNWGRLCGVEVAFVGAAFVVYGIYHYFKPTTPLRPQIKIKK</sequence>
<proteinExistence type="predicted"/>
<evidence type="ECO:0000256" key="2">
    <source>
        <dbReference type="SAM" id="Phobius"/>
    </source>
</evidence>
<accession>A0A1E5IIP2</accession>
<comment type="caution">
    <text evidence="3">The sequence shown here is derived from an EMBL/GenBank/DDBJ whole genome shotgun (WGS) entry which is preliminary data.</text>
</comment>
<evidence type="ECO:0000313" key="3">
    <source>
        <dbReference type="EMBL" id="OEG70275.1"/>
    </source>
</evidence>
<feature type="transmembrane region" description="Helical" evidence="2">
    <location>
        <begin position="117"/>
        <end position="138"/>
    </location>
</feature>
<name>A0A1E5IIP2_ENDTX</name>
<dbReference type="Proteomes" id="UP000095237">
    <property type="component" value="Unassembled WGS sequence"/>
</dbReference>
<gene>
    <name evidence="3" type="ORF">ATZ36_05180</name>
</gene>
<keyword evidence="2" id="KW-0812">Transmembrane</keyword>
<dbReference type="EMBL" id="LNVX01000394">
    <property type="protein sequence ID" value="OEG70275.1"/>
    <property type="molecule type" value="Genomic_DNA"/>
</dbReference>
<keyword evidence="4" id="KW-1185">Reference proteome</keyword>
<evidence type="ECO:0000313" key="4">
    <source>
        <dbReference type="Proteomes" id="UP000095237"/>
    </source>
</evidence>
<reference evidence="3 4" key="1">
    <citation type="submission" date="2015-11" db="EMBL/GenBank/DDBJ databases">
        <title>Evidence for parallel genomic evolution in an endosymbiosis of termite gut flagellates.</title>
        <authorList>
            <person name="Zheng H."/>
        </authorList>
    </citation>
    <scope>NUCLEOTIDE SEQUENCE [LARGE SCALE GENOMIC DNA]</scope>
    <source>
        <strain evidence="3 4">CET450</strain>
    </source>
</reference>
<evidence type="ECO:0000256" key="1">
    <source>
        <dbReference type="SAM" id="MobiDB-lite"/>
    </source>
</evidence>
<keyword evidence="2" id="KW-1133">Transmembrane helix</keyword>
<protein>
    <recommendedName>
        <fullName evidence="5">Lipoprotein</fullName>
    </recommendedName>
</protein>